<keyword evidence="4" id="KW-1185">Reference proteome</keyword>
<dbReference type="PROSITE" id="PS00018">
    <property type="entry name" value="EF_HAND_1"/>
    <property type="match status" value="1"/>
</dbReference>
<dbReference type="Pfam" id="PF00619">
    <property type="entry name" value="CARD"/>
    <property type="match status" value="1"/>
</dbReference>
<sequence length="606" mass="70313">MRKIARIIARHAAELAFIAIDEVLQDLNKEGIISHQDYHELVSKDKKKREKLLFLQEHLPSWGDRAFPTFIEILRQRDHNELAKKLQDELNAQEQLEAARMFIKSRGRLLRRLPFREIHEILKRIFSVEENSRITAPSSDREKLEELLNALAQKPGRYVKWYLQVLLFLQHHSKDLAEELEGKTDLCNRLERVRDKFSKIPNAEKLKNMLIERRTLDNKDARTLKERSTASKTQNALNLWNVLKTKDGRDLPIICCCLDGLGHGDIAQDLLQSTPEELMDYFEEEVRLQWETILDALERQQKSLDESNERLEKITEHLQVSMGANNGSQLLEEIKEMRLDIKSLLSSREDEKKFLQDLVREKNVMAEELEVKTKLYDQSQKELAQLQGNLLSVKSQLDEVSNFVMPLSNEDRRSAVISLHEAGKSPTEIFRLLQNRNFIKRMIQRFLETNSTEDRPVVVDGKLIDGFDQPTKESASHQTWRNAKQEWTRIEIFLIDAPIDSYNQAMIEIFQDAKEKEKFKVMAAGGQLLQFSSFQITIEGERSLQVKTGKVDNPTLMPSQLFNFSMFHHLPNASVGYRLSLIALESEVPTSSNPKIERYGNRNNSG</sequence>
<dbReference type="Proteomes" id="UP000677054">
    <property type="component" value="Unassembled WGS sequence"/>
</dbReference>
<feature type="domain" description="CARD" evidence="2">
    <location>
        <begin position="1"/>
        <end position="89"/>
    </location>
</feature>
<feature type="coiled-coil region" evidence="1">
    <location>
        <begin position="369"/>
        <end position="396"/>
    </location>
</feature>
<dbReference type="CDD" id="cd01671">
    <property type="entry name" value="CARD"/>
    <property type="match status" value="1"/>
</dbReference>
<dbReference type="EMBL" id="CAJPEV010003928">
    <property type="protein sequence ID" value="CAG0900823.1"/>
    <property type="molecule type" value="Genomic_DNA"/>
</dbReference>
<dbReference type="SUPFAM" id="SSF47986">
    <property type="entry name" value="DEATH domain"/>
    <property type="match status" value="2"/>
</dbReference>
<evidence type="ECO:0000259" key="2">
    <source>
        <dbReference type="PROSITE" id="PS50209"/>
    </source>
</evidence>
<dbReference type="AlphaFoldDB" id="A0A7R9AD64"/>
<protein>
    <recommendedName>
        <fullName evidence="2">CARD domain-containing protein</fullName>
    </recommendedName>
</protein>
<keyword evidence="1" id="KW-0175">Coiled coil</keyword>
<evidence type="ECO:0000313" key="3">
    <source>
        <dbReference type="EMBL" id="CAD7251904.1"/>
    </source>
</evidence>
<dbReference type="InterPro" id="IPR018247">
    <property type="entry name" value="EF_Hand_1_Ca_BS"/>
</dbReference>
<evidence type="ECO:0000256" key="1">
    <source>
        <dbReference type="SAM" id="Coils"/>
    </source>
</evidence>
<dbReference type="EMBL" id="LR903445">
    <property type="protein sequence ID" value="CAD7251904.1"/>
    <property type="molecule type" value="Genomic_DNA"/>
</dbReference>
<evidence type="ECO:0000313" key="4">
    <source>
        <dbReference type="Proteomes" id="UP000677054"/>
    </source>
</evidence>
<organism evidence="3">
    <name type="scientific">Darwinula stevensoni</name>
    <dbReference type="NCBI Taxonomy" id="69355"/>
    <lineage>
        <taxon>Eukaryota</taxon>
        <taxon>Metazoa</taxon>
        <taxon>Ecdysozoa</taxon>
        <taxon>Arthropoda</taxon>
        <taxon>Crustacea</taxon>
        <taxon>Oligostraca</taxon>
        <taxon>Ostracoda</taxon>
        <taxon>Podocopa</taxon>
        <taxon>Podocopida</taxon>
        <taxon>Darwinulocopina</taxon>
        <taxon>Darwinuloidea</taxon>
        <taxon>Darwinulidae</taxon>
        <taxon>Darwinula</taxon>
    </lineage>
</organism>
<proteinExistence type="predicted"/>
<dbReference type="PROSITE" id="PS50209">
    <property type="entry name" value="CARD"/>
    <property type="match status" value="1"/>
</dbReference>
<name>A0A7R9AD64_9CRUS</name>
<reference evidence="3" key="1">
    <citation type="submission" date="2020-11" db="EMBL/GenBank/DDBJ databases">
        <authorList>
            <person name="Tran Van P."/>
        </authorList>
    </citation>
    <scope>NUCLEOTIDE SEQUENCE</scope>
</reference>
<dbReference type="Gene3D" id="1.10.533.10">
    <property type="entry name" value="Death Domain, Fas"/>
    <property type="match status" value="1"/>
</dbReference>
<gene>
    <name evidence="3" type="ORF">DSTB1V02_LOCUS11666</name>
</gene>
<dbReference type="InterPro" id="IPR001315">
    <property type="entry name" value="CARD"/>
</dbReference>
<dbReference type="GO" id="GO:0042981">
    <property type="term" value="P:regulation of apoptotic process"/>
    <property type="evidence" value="ECO:0007669"/>
    <property type="project" value="InterPro"/>
</dbReference>
<dbReference type="InterPro" id="IPR011029">
    <property type="entry name" value="DEATH-like_dom_sf"/>
</dbReference>
<accession>A0A7R9AD64</accession>